<reference evidence="1" key="1">
    <citation type="journal article" date="2014" name="Front. Microbiol.">
        <title>High frequency of phylogenetically diverse reductive dehalogenase-homologous genes in deep subseafloor sedimentary metagenomes.</title>
        <authorList>
            <person name="Kawai M."/>
            <person name="Futagami T."/>
            <person name="Toyoda A."/>
            <person name="Takaki Y."/>
            <person name="Nishi S."/>
            <person name="Hori S."/>
            <person name="Arai W."/>
            <person name="Tsubouchi T."/>
            <person name="Morono Y."/>
            <person name="Uchiyama I."/>
            <person name="Ito T."/>
            <person name="Fujiyama A."/>
            <person name="Inagaki F."/>
            <person name="Takami H."/>
        </authorList>
    </citation>
    <scope>NUCLEOTIDE SEQUENCE</scope>
    <source>
        <strain evidence="1">Expedition CK06-06</strain>
    </source>
</reference>
<dbReference type="EMBL" id="BART01036101">
    <property type="protein sequence ID" value="GAH07540.1"/>
    <property type="molecule type" value="Genomic_DNA"/>
</dbReference>
<name>X1DGY6_9ZZZZ</name>
<evidence type="ECO:0000313" key="1">
    <source>
        <dbReference type="EMBL" id="GAH07540.1"/>
    </source>
</evidence>
<sequence>MFTNIFPIKIEINVLWGSSRSLIIDEYDKEIKLFEIIGDNTIIADAIISIDKINEILNTEIPVYEETIDNIIGILYSKDLLGIYFLPVKILMIKFDTQLKRTSMG</sequence>
<dbReference type="AlphaFoldDB" id="X1DGY6"/>
<gene>
    <name evidence="1" type="ORF">S01H4_61021</name>
</gene>
<comment type="caution">
    <text evidence="1">The sequence shown here is derived from an EMBL/GenBank/DDBJ whole genome shotgun (WGS) entry which is preliminary data.</text>
</comment>
<proteinExistence type="predicted"/>
<organism evidence="1">
    <name type="scientific">marine sediment metagenome</name>
    <dbReference type="NCBI Taxonomy" id="412755"/>
    <lineage>
        <taxon>unclassified sequences</taxon>
        <taxon>metagenomes</taxon>
        <taxon>ecological metagenomes</taxon>
    </lineage>
</organism>
<protein>
    <submittedName>
        <fullName evidence="1">Uncharacterized protein</fullName>
    </submittedName>
</protein>
<accession>X1DGY6</accession>
<dbReference type="Gene3D" id="3.90.1280.20">
    <property type="match status" value="1"/>
</dbReference>